<keyword evidence="1" id="KW-0418">Kinase</keyword>
<protein>
    <submittedName>
        <fullName evidence="1">Kinase-like protein</fullName>
    </submittedName>
</protein>
<keyword evidence="2" id="KW-1185">Reference proteome</keyword>
<dbReference type="Gene3D" id="1.20.930.20">
    <property type="entry name" value="Adaptor protein Cbl, N-terminal domain"/>
    <property type="match status" value="1"/>
</dbReference>
<name>A0A8H6XKA9_9AGAR</name>
<dbReference type="AlphaFoldDB" id="A0A8H6XKA9"/>
<accession>A0A8H6XKA9</accession>
<evidence type="ECO:0000313" key="1">
    <source>
        <dbReference type="EMBL" id="KAF7343173.1"/>
    </source>
</evidence>
<evidence type="ECO:0000313" key="2">
    <source>
        <dbReference type="Proteomes" id="UP000620124"/>
    </source>
</evidence>
<dbReference type="OrthoDB" id="10261027at2759"/>
<dbReference type="GO" id="GO:0016301">
    <property type="term" value="F:kinase activity"/>
    <property type="evidence" value="ECO:0007669"/>
    <property type="project" value="UniProtKB-KW"/>
</dbReference>
<dbReference type="InterPro" id="IPR059179">
    <property type="entry name" value="MLKL-like_MCAfunc"/>
</dbReference>
<dbReference type="Proteomes" id="UP000620124">
    <property type="component" value="Unassembled WGS sequence"/>
</dbReference>
<sequence length="147" mass="16324">MIPALQTVLDVILGITPVPGLSAAFDILKLIVSAVEQASRSKQRLTILAQSAAQLLQTLNNEFIASRLAQSACREPLRELQSLLIDIQTFVRDEQARPFLKTLFTQDARLEGIDGFYRRIGTVADAFQISTLLNIQRRLSNDKLACN</sequence>
<gene>
    <name evidence="1" type="ORF">MVEN_01748100</name>
</gene>
<dbReference type="CDD" id="cd21037">
    <property type="entry name" value="MLKL_NTD"/>
    <property type="match status" value="1"/>
</dbReference>
<dbReference type="EMBL" id="JACAZI010000016">
    <property type="protein sequence ID" value="KAF7343173.1"/>
    <property type="molecule type" value="Genomic_DNA"/>
</dbReference>
<proteinExistence type="predicted"/>
<organism evidence="1 2">
    <name type="scientific">Mycena venus</name>
    <dbReference type="NCBI Taxonomy" id="2733690"/>
    <lineage>
        <taxon>Eukaryota</taxon>
        <taxon>Fungi</taxon>
        <taxon>Dikarya</taxon>
        <taxon>Basidiomycota</taxon>
        <taxon>Agaricomycotina</taxon>
        <taxon>Agaricomycetes</taxon>
        <taxon>Agaricomycetidae</taxon>
        <taxon>Agaricales</taxon>
        <taxon>Marasmiineae</taxon>
        <taxon>Mycenaceae</taxon>
        <taxon>Mycena</taxon>
    </lineage>
</organism>
<comment type="caution">
    <text evidence="1">The sequence shown here is derived from an EMBL/GenBank/DDBJ whole genome shotgun (WGS) entry which is preliminary data.</text>
</comment>
<reference evidence="1" key="1">
    <citation type="submission" date="2020-05" db="EMBL/GenBank/DDBJ databases">
        <title>Mycena genomes resolve the evolution of fungal bioluminescence.</title>
        <authorList>
            <person name="Tsai I.J."/>
        </authorList>
    </citation>
    <scope>NUCLEOTIDE SEQUENCE</scope>
    <source>
        <strain evidence="1">CCC161011</strain>
    </source>
</reference>
<keyword evidence="1" id="KW-0808">Transferase</keyword>
<dbReference type="GO" id="GO:0007166">
    <property type="term" value="P:cell surface receptor signaling pathway"/>
    <property type="evidence" value="ECO:0007669"/>
    <property type="project" value="InterPro"/>
</dbReference>
<dbReference type="InterPro" id="IPR036537">
    <property type="entry name" value="Adaptor_Cbl_N_dom_sf"/>
</dbReference>